<gene>
    <name evidence="3" type="ORF">FJQ54_15780</name>
</gene>
<protein>
    <submittedName>
        <fullName evidence="3">Uncharacterized protein</fullName>
    </submittedName>
</protein>
<evidence type="ECO:0000259" key="1">
    <source>
        <dbReference type="Pfam" id="PF13550"/>
    </source>
</evidence>
<reference evidence="3 4" key="1">
    <citation type="submission" date="2019-06" db="EMBL/GenBank/DDBJ databases">
        <authorList>
            <person name="Lee I."/>
            <person name="Jang G.I."/>
            <person name="Hwang C.Y."/>
        </authorList>
    </citation>
    <scope>NUCLEOTIDE SEQUENCE [LARGE SCALE GENOMIC DNA]</scope>
    <source>
        <strain evidence="3 4">PAMC 28131</strain>
    </source>
</reference>
<dbReference type="InterPro" id="IPR056490">
    <property type="entry name" value="Rcc01698_C"/>
</dbReference>
<name>A0A501XD60_9SPHN</name>
<proteinExistence type="predicted"/>
<comment type="caution">
    <text evidence="3">The sequence shown here is derived from an EMBL/GenBank/DDBJ whole genome shotgun (WGS) entry which is preliminary data.</text>
</comment>
<evidence type="ECO:0000259" key="2">
    <source>
        <dbReference type="Pfam" id="PF23666"/>
    </source>
</evidence>
<dbReference type="AlphaFoldDB" id="A0A501XD60"/>
<keyword evidence="4" id="KW-1185">Reference proteome</keyword>
<feature type="domain" description="Rcc01698-like C-terminal" evidence="2">
    <location>
        <begin position="461"/>
        <end position="553"/>
    </location>
</feature>
<dbReference type="RefSeq" id="WP_140929378.1">
    <property type="nucleotide sequence ID" value="NZ_VFSU01000034.1"/>
</dbReference>
<organism evidence="3 4">
    <name type="scientific">Sandaracinobacter neustonicus</name>
    <dbReference type="NCBI Taxonomy" id="1715348"/>
    <lineage>
        <taxon>Bacteria</taxon>
        <taxon>Pseudomonadati</taxon>
        <taxon>Pseudomonadota</taxon>
        <taxon>Alphaproteobacteria</taxon>
        <taxon>Sphingomonadales</taxon>
        <taxon>Sphingosinicellaceae</taxon>
        <taxon>Sandaracinobacter</taxon>
    </lineage>
</organism>
<accession>A0A501XD60</accession>
<dbReference type="EMBL" id="VFSU01000034">
    <property type="protein sequence ID" value="TPE58525.1"/>
    <property type="molecule type" value="Genomic_DNA"/>
</dbReference>
<dbReference type="InterPro" id="IPR032876">
    <property type="entry name" value="J_dom"/>
</dbReference>
<dbReference type="OrthoDB" id="8445115at2"/>
<dbReference type="Pfam" id="PF13550">
    <property type="entry name" value="Phage-tail_3"/>
    <property type="match status" value="1"/>
</dbReference>
<dbReference type="Pfam" id="PF23666">
    <property type="entry name" value="Rcc01698_C"/>
    <property type="match status" value="1"/>
</dbReference>
<feature type="domain" description="Tip attachment protein J" evidence="1">
    <location>
        <begin position="223"/>
        <end position="366"/>
    </location>
</feature>
<sequence length="703" mass="74510">MASVLFSTIGQAVGGPFAAGIGATVGASLDSALTRRGSADDSYVQQSAYGEEVRALFGTTRSAGHLVWALPPAAGGGRKGDGRREADASFAIAVSTGPVLEIGRIWADGREIRSADGVFAFDVTMRLHSAPVARPDPLIVAAEGAGGAPALRGLSHVVFEGFPLGSFGNRIPSLSFELVADRDTPDAWLGVVAADAGISVGQGASPIAATGFVSSGAARSDDLQRLARMSGAELALVDGRLRLGGAAREFDVPFDERLQPGGDTDLEQQSVRTEPPTAVSLIYIDPDREYQRGLQRAARDRAGRQVQLSWAMSSSAAGAMELSRRLLLREEAGCDRISLQLPPRWLHLSVGDEILLEDGGRWRIIRRDIRNFVVTVEAERNVVVGSLPPASSDPGRSLPLPVMPVGPTSLTVFETPVPVFGDGSTVMVAGGGDASWRGADIGVMTNGEVKSIGRLEAGRAFGTLLSPLPMGPDTIWDERNVILVDVPGSESLLSRDGIAVLSGAGLIRVGNELIQVRDVQRQGDGALRLSGLLRNRFGTRGPDTGWPIGTPMVELPASGVPSLSISAEMIGREQLILAEGRGDPPGGTEFSYHVEGRGLAPLAPVHVSARIRADGVFECRWVERRRSAWIWSDEGVLPAQQFVWWLRAPGGEVRNLAVSGSQLLLDAQQRLALLGTPWSLGECRLEAVGDGPEWVRCSPWVNF</sequence>
<evidence type="ECO:0000313" key="3">
    <source>
        <dbReference type="EMBL" id="TPE58525.1"/>
    </source>
</evidence>
<evidence type="ECO:0000313" key="4">
    <source>
        <dbReference type="Proteomes" id="UP000319897"/>
    </source>
</evidence>
<dbReference type="Proteomes" id="UP000319897">
    <property type="component" value="Unassembled WGS sequence"/>
</dbReference>